<dbReference type="Gene3D" id="2.40.50.140">
    <property type="entry name" value="Nucleic acid-binding proteins"/>
    <property type="match status" value="1"/>
</dbReference>
<comment type="similarity">
    <text evidence="2">Belongs to the ABC transporter superfamily.</text>
</comment>
<dbReference type="InterPro" id="IPR003593">
    <property type="entry name" value="AAA+_ATPase"/>
</dbReference>
<dbReference type="GO" id="GO:0055052">
    <property type="term" value="C:ATP-binding cassette (ABC) transporter complex, substrate-binding subunit-containing"/>
    <property type="evidence" value="ECO:0007669"/>
    <property type="project" value="TreeGrafter"/>
</dbReference>
<evidence type="ECO:0000259" key="6">
    <source>
        <dbReference type="PROSITE" id="PS50893"/>
    </source>
</evidence>
<dbReference type="Proteomes" id="UP000182800">
    <property type="component" value="Unassembled WGS sequence"/>
</dbReference>
<dbReference type="CDD" id="cd03301">
    <property type="entry name" value="ABC_MalK_N"/>
    <property type="match status" value="1"/>
</dbReference>
<dbReference type="RefSeq" id="WP_074445830.1">
    <property type="nucleotide sequence ID" value="NZ_FMBM01000002.1"/>
</dbReference>
<comment type="subcellular location">
    <subcellularLocation>
        <location evidence="1">Cell inner membrane</location>
        <topology evidence="1">Peripheral membrane protein</topology>
    </subcellularLocation>
</comment>
<name>A0A0P7X995_9HYPH</name>
<evidence type="ECO:0000313" key="8">
    <source>
        <dbReference type="EMBL" id="SCC82314.1"/>
    </source>
</evidence>
<dbReference type="PANTHER" id="PTHR43875:SF1">
    <property type="entry name" value="OSMOPROTECTIVE COMPOUNDS UPTAKE ATP-BINDING PROTEIN GGTA"/>
    <property type="match status" value="1"/>
</dbReference>
<evidence type="ECO:0000313" key="10">
    <source>
        <dbReference type="Proteomes" id="UP000182800"/>
    </source>
</evidence>
<proteinExistence type="inferred from homology"/>
<dbReference type="Gene3D" id="2.40.50.100">
    <property type="match status" value="1"/>
</dbReference>
<reference evidence="7 9" key="1">
    <citation type="submission" date="2015-09" db="EMBL/GenBank/DDBJ databases">
        <title>Identification and resolution of microdiversity through metagenomic sequencing of parallel consortia.</title>
        <authorList>
            <person name="Nelson W.C."/>
            <person name="Romine M.F."/>
            <person name="Lindemann S.R."/>
        </authorList>
    </citation>
    <scope>NUCLEOTIDE SEQUENCE [LARGE SCALE GENOMIC DNA]</scope>
    <source>
        <strain evidence="7">HL-109</strain>
    </source>
</reference>
<reference evidence="8 10" key="2">
    <citation type="submission" date="2016-08" db="EMBL/GenBank/DDBJ databases">
        <authorList>
            <person name="Varghese N."/>
            <person name="Submissions Spin"/>
        </authorList>
    </citation>
    <scope>NUCLEOTIDE SEQUENCE [LARGE SCALE GENOMIC DNA]</scope>
    <source>
        <strain evidence="8 10">HL-109</strain>
    </source>
</reference>
<dbReference type="InterPro" id="IPR008995">
    <property type="entry name" value="Mo/tungstate-bd_C_term_dom"/>
</dbReference>
<dbReference type="Pfam" id="PF00005">
    <property type="entry name" value="ABC_tran"/>
    <property type="match status" value="1"/>
</dbReference>
<dbReference type="InterPro" id="IPR012340">
    <property type="entry name" value="NA-bd_OB-fold"/>
</dbReference>
<dbReference type="InterPro" id="IPR047641">
    <property type="entry name" value="ABC_transpr_MalK/UgpC-like"/>
</dbReference>
<evidence type="ECO:0000256" key="2">
    <source>
        <dbReference type="ARBA" id="ARBA00005417"/>
    </source>
</evidence>
<evidence type="ECO:0000313" key="9">
    <source>
        <dbReference type="Proteomes" id="UP000050497"/>
    </source>
</evidence>
<dbReference type="STRING" id="1653334.GA0071312_3295"/>
<evidence type="ECO:0000256" key="1">
    <source>
        <dbReference type="ARBA" id="ARBA00004417"/>
    </source>
</evidence>
<evidence type="ECO:0000256" key="4">
    <source>
        <dbReference type="ARBA" id="ARBA00022741"/>
    </source>
</evidence>
<dbReference type="Proteomes" id="UP000050497">
    <property type="component" value="Unassembled WGS sequence"/>
</dbReference>
<protein>
    <submittedName>
        <fullName evidence="7">ABC-type raffinose/stacyose/melbiose uptake system ATPase component MsmK</fullName>
    </submittedName>
    <submittedName>
        <fullName evidence="8">Carbohydrate ABC transporter ATP-binding protein, CUT1 family</fullName>
    </submittedName>
</protein>
<keyword evidence="3" id="KW-0813">Transport</keyword>
<evidence type="ECO:0000313" key="7">
    <source>
        <dbReference type="EMBL" id="KPQ11760.1"/>
    </source>
</evidence>
<dbReference type="InterPro" id="IPR027417">
    <property type="entry name" value="P-loop_NTPase"/>
</dbReference>
<sequence>MAAVTLQGIEKRYDAHQALSGIDLEVADGEFVALLGPSGCGKSTLLKIIAGLDAQSAGALHIGSRALHHERPSERNIAMVFQSYALYPHMSVYENLALPLAMRDLAAWQRLPLVGRFTPGYRRRRAAIDLRVREAARMLGLEPLLDRRPAQLSGGQKQRVAVGRALIRHPDVFLLDEPLSNLDAKLRGQMREEIVAVHARTGVTTIYVTHDQIEAMTMADRVALMMDGVIQQVAPPREIYADPVNLRVAGFIGSPPINALPARLEDARLAIGTRAITLPNAVAMSGSCICGIRPEALQIADADTALVAGRITRIEFLGAEAILSLEPDLPGLPVVQMRCHPEEIDHLATGDTISLTARPETLLLFNSDGARIRFQEAHASRDQPMPAFLPLRSEVHG</sequence>
<organism evidence="7 9">
    <name type="scientific">Saliniramus fredricksonii</name>
    <dbReference type="NCBI Taxonomy" id="1653334"/>
    <lineage>
        <taxon>Bacteria</taxon>
        <taxon>Pseudomonadati</taxon>
        <taxon>Pseudomonadota</taxon>
        <taxon>Alphaproteobacteria</taxon>
        <taxon>Hyphomicrobiales</taxon>
        <taxon>Salinarimonadaceae</taxon>
        <taxon>Saliniramus</taxon>
    </lineage>
</organism>
<dbReference type="Gene3D" id="3.40.50.300">
    <property type="entry name" value="P-loop containing nucleotide triphosphate hydrolases"/>
    <property type="match status" value="1"/>
</dbReference>
<dbReference type="GO" id="GO:0005524">
    <property type="term" value="F:ATP binding"/>
    <property type="evidence" value="ECO:0007669"/>
    <property type="project" value="UniProtKB-KW"/>
</dbReference>
<dbReference type="PANTHER" id="PTHR43875">
    <property type="entry name" value="MALTODEXTRIN IMPORT ATP-BINDING PROTEIN MSMX"/>
    <property type="match status" value="1"/>
</dbReference>
<dbReference type="SUPFAM" id="SSF52540">
    <property type="entry name" value="P-loop containing nucleoside triphosphate hydrolases"/>
    <property type="match status" value="1"/>
</dbReference>
<dbReference type="OrthoDB" id="9802264at2"/>
<accession>A0A0P7X995</accession>
<dbReference type="EMBL" id="FMBM01000002">
    <property type="protein sequence ID" value="SCC82314.1"/>
    <property type="molecule type" value="Genomic_DNA"/>
</dbReference>
<dbReference type="PROSITE" id="PS00211">
    <property type="entry name" value="ABC_TRANSPORTER_1"/>
    <property type="match status" value="1"/>
</dbReference>
<dbReference type="FunFam" id="3.40.50.300:FF:000042">
    <property type="entry name" value="Maltose/maltodextrin ABC transporter, ATP-binding protein"/>
    <property type="match status" value="1"/>
</dbReference>
<dbReference type="GO" id="GO:0140359">
    <property type="term" value="F:ABC-type transporter activity"/>
    <property type="evidence" value="ECO:0007669"/>
    <property type="project" value="InterPro"/>
</dbReference>
<dbReference type="SMART" id="SM00382">
    <property type="entry name" value="AAA"/>
    <property type="match status" value="1"/>
</dbReference>
<dbReference type="InterPro" id="IPR015855">
    <property type="entry name" value="ABC_transpr_MalK-like"/>
</dbReference>
<keyword evidence="4" id="KW-0547">Nucleotide-binding</keyword>
<gene>
    <name evidence="7" type="primary">msmK</name>
    <name evidence="8" type="ORF">GA0071312_3295</name>
    <name evidence="7" type="ORF">HLUCCO17_04605</name>
</gene>
<dbReference type="InterPro" id="IPR017871">
    <property type="entry name" value="ABC_transporter-like_CS"/>
</dbReference>
<dbReference type="InterPro" id="IPR003439">
    <property type="entry name" value="ABC_transporter-like_ATP-bd"/>
</dbReference>
<dbReference type="GO" id="GO:0016887">
    <property type="term" value="F:ATP hydrolysis activity"/>
    <property type="evidence" value="ECO:0007669"/>
    <property type="project" value="InterPro"/>
</dbReference>
<keyword evidence="10" id="KW-1185">Reference proteome</keyword>
<comment type="caution">
    <text evidence="7">The sequence shown here is derived from an EMBL/GenBank/DDBJ whole genome shotgun (WGS) entry which is preliminary data.</text>
</comment>
<keyword evidence="5 8" id="KW-0067">ATP-binding</keyword>
<dbReference type="Pfam" id="PF08402">
    <property type="entry name" value="TOBE_2"/>
    <property type="match status" value="1"/>
</dbReference>
<dbReference type="AlphaFoldDB" id="A0A0P7X995"/>
<evidence type="ECO:0000256" key="5">
    <source>
        <dbReference type="ARBA" id="ARBA00022840"/>
    </source>
</evidence>
<dbReference type="EMBL" id="LJSX01000005">
    <property type="protein sequence ID" value="KPQ11760.1"/>
    <property type="molecule type" value="Genomic_DNA"/>
</dbReference>
<dbReference type="PROSITE" id="PS50893">
    <property type="entry name" value="ABC_TRANSPORTER_2"/>
    <property type="match status" value="1"/>
</dbReference>
<evidence type="ECO:0000256" key="3">
    <source>
        <dbReference type="ARBA" id="ARBA00022448"/>
    </source>
</evidence>
<dbReference type="GO" id="GO:0008643">
    <property type="term" value="P:carbohydrate transport"/>
    <property type="evidence" value="ECO:0007669"/>
    <property type="project" value="InterPro"/>
</dbReference>
<feature type="domain" description="ABC transporter" evidence="6">
    <location>
        <begin position="4"/>
        <end position="252"/>
    </location>
</feature>
<dbReference type="SUPFAM" id="SSF50331">
    <property type="entry name" value="MOP-like"/>
    <property type="match status" value="1"/>
</dbReference>
<dbReference type="InterPro" id="IPR013611">
    <property type="entry name" value="Transp-assoc_OB_typ2"/>
</dbReference>